<keyword evidence="1" id="KW-0812">Transmembrane</keyword>
<gene>
    <name evidence="2" type="ORF">LIPSTDRAFT_131713</name>
</gene>
<feature type="transmembrane region" description="Helical" evidence="1">
    <location>
        <begin position="42"/>
        <end position="61"/>
    </location>
</feature>
<name>A0A1E3QFE8_LIPST</name>
<dbReference type="Proteomes" id="UP000094385">
    <property type="component" value="Unassembled WGS sequence"/>
</dbReference>
<accession>A0A1E3QFE8</accession>
<proteinExistence type="predicted"/>
<protein>
    <submittedName>
        <fullName evidence="2">Uncharacterized protein</fullName>
    </submittedName>
</protein>
<evidence type="ECO:0000256" key="1">
    <source>
        <dbReference type="SAM" id="Phobius"/>
    </source>
</evidence>
<organism evidence="2 3">
    <name type="scientific">Lipomyces starkeyi NRRL Y-11557</name>
    <dbReference type="NCBI Taxonomy" id="675824"/>
    <lineage>
        <taxon>Eukaryota</taxon>
        <taxon>Fungi</taxon>
        <taxon>Dikarya</taxon>
        <taxon>Ascomycota</taxon>
        <taxon>Saccharomycotina</taxon>
        <taxon>Lipomycetes</taxon>
        <taxon>Lipomycetales</taxon>
        <taxon>Lipomycetaceae</taxon>
        <taxon>Lipomyces</taxon>
    </lineage>
</organism>
<reference evidence="2 3" key="1">
    <citation type="journal article" date="2016" name="Proc. Natl. Acad. Sci. U.S.A.">
        <title>Comparative genomics of biotechnologically important yeasts.</title>
        <authorList>
            <person name="Riley R."/>
            <person name="Haridas S."/>
            <person name="Wolfe K.H."/>
            <person name="Lopes M.R."/>
            <person name="Hittinger C.T."/>
            <person name="Goeker M."/>
            <person name="Salamov A.A."/>
            <person name="Wisecaver J.H."/>
            <person name="Long T.M."/>
            <person name="Calvey C.H."/>
            <person name="Aerts A.L."/>
            <person name="Barry K.W."/>
            <person name="Choi C."/>
            <person name="Clum A."/>
            <person name="Coughlan A.Y."/>
            <person name="Deshpande S."/>
            <person name="Douglass A.P."/>
            <person name="Hanson S.J."/>
            <person name="Klenk H.-P."/>
            <person name="LaButti K.M."/>
            <person name="Lapidus A."/>
            <person name="Lindquist E.A."/>
            <person name="Lipzen A.M."/>
            <person name="Meier-Kolthoff J.P."/>
            <person name="Ohm R.A."/>
            <person name="Otillar R.P."/>
            <person name="Pangilinan J.L."/>
            <person name="Peng Y."/>
            <person name="Rokas A."/>
            <person name="Rosa C.A."/>
            <person name="Scheuner C."/>
            <person name="Sibirny A.A."/>
            <person name="Slot J.C."/>
            <person name="Stielow J.B."/>
            <person name="Sun H."/>
            <person name="Kurtzman C.P."/>
            <person name="Blackwell M."/>
            <person name="Grigoriev I.V."/>
            <person name="Jeffries T.W."/>
        </authorList>
    </citation>
    <scope>NUCLEOTIDE SEQUENCE [LARGE SCALE GENOMIC DNA]</scope>
    <source>
        <strain evidence="2 3">NRRL Y-11557</strain>
    </source>
</reference>
<keyword evidence="1" id="KW-0472">Membrane</keyword>
<evidence type="ECO:0000313" key="3">
    <source>
        <dbReference type="Proteomes" id="UP000094385"/>
    </source>
</evidence>
<keyword evidence="3" id="KW-1185">Reference proteome</keyword>
<dbReference type="AlphaFoldDB" id="A0A1E3QFE8"/>
<sequence length="64" mass="6896">MDEKPAATCKEDTLQAMEPAKCHQRAIREVGFLMAGNSVRGVRCLILIVVMAVGCVIHHSGMTA</sequence>
<keyword evidence="1" id="KW-1133">Transmembrane helix</keyword>
<dbReference type="EMBL" id="KV454289">
    <property type="protein sequence ID" value="ODQ76396.1"/>
    <property type="molecule type" value="Genomic_DNA"/>
</dbReference>
<evidence type="ECO:0000313" key="2">
    <source>
        <dbReference type="EMBL" id="ODQ76396.1"/>
    </source>
</evidence>